<dbReference type="InterPro" id="IPR015943">
    <property type="entry name" value="WD40/YVTN_repeat-like_dom_sf"/>
</dbReference>
<feature type="compositionally biased region" description="Polar residues" evidence="1">
    <location>
        <begin position="596"/>
        <end position="617"/>
    </location>
</feature>
<name>A0A642URF3_DIURU</name>
<evidence type="ECO:0000313" key="2">
    <source>
        <dbReference type="EMBL" id="KAA8904085.1"/>
    </source>
</evidence>
<feature type="compositionally biased region" description="Polar residues" evidence="1">
    <location>
        <begin position="747"/>
        <end position="774"/>
    </location>
</feature>
<dbReference type="OMA" id="VEMFAIN"/>
<dbReference type="GeneID" id="54780688"/>
<proteinExistence type="predicted"/>
<feature type="compositionally biased region" description="Polar residues" evidence="1">
    <location>
        <begin position="482"/>
        <end position="493"/>
    </location>
</feature>
<organism evidence="2 3">
    <name type="scientific">Diutina rugosa</name>
    <name type="common">Yeast</name>
    <name type="synonym">Candida rugosa</name>
    <dbReference type="NCBI Taxonomy" id="5481"/>
    <lineage>
        <taxon>Eukaryota</taxon>
        <taxon>Fungi</taxon>
        <taxon>Dikarya</taxon>
        <taxon>Ascomycota</taxon>
        <taxon>Saccharomycotina</taxon>
        <taxon>Pichiomycetes</taxon>
        <taxon>Debaryomycetaceae</taxon>
        <taxon>Diutina</taxon>
    </lineage>
</organism>
<evidence type="ECO:0000313" key="3">
    <source>
        <dbReference type="Proteomes" id="UP000449547"/>
    </source>
</evidence>
<feature type="compositionally biased region" description="Acidic residues" evidence="1">
    <location>
        <begin position="898"/>
        <end position="915"/>
    </location>
</feature>
<feature type="compositionally biased region" description="Polar residues" evidence="1">
    <location>
        <begin position="871"/>
        <end position="881"/>
    </location>
</feature>
<comment type="caution">
    <text evidence="2">The sequence shown here is derived from an EMBL/GenBank/DDBJ whole genome shotgun (WGS) entry which is preliminary data.</text>
</comment>
<dbReference type="OrthoDB" id="248320at2759"/>
<dbReference type="EMBL" id="SWFT01000064">
    <property type="protein sequence ID" value="KAA8904085.1"/>
    <property type="molecule type" value="Genomic_DNA"/>
</dbReference>
<dbReference type="Gene3D" id="2.130.10.10">
    <property type="entry name" value="YVTN repeat-like/Quinoprotein amine dehydrogenase"/>
    <property type="match status" value="1"/>
</dbReference>
<feature type="compositionally biased region" description="Low complexity" evidence="1">
    <location>
        <begin position="511"/>
        <end position="522"/>
    </location>
</feature>
<feature type="compositionally biased region" description="Low complexity" evidence="1">
    <location>
        <begin position="539"/>
        <end position="563"/>
    </location>
</feature>
<dbReference type="SUPFAM" id="SSF117289">
    <property type="entry name" value="Nucleoporin domain"/>
    <property type="match status" value="1"/>
</dbReference>
<feature type="compositionally biased region" description="Low complexity" evidence="1">
    <location>
        <begin position="583"/>
        <end position="595"/>
    </location>
</feature>
<protein>
    <recommendedName>
        <fullName evidence="4">Nucleoporin Nup159/Nup146 N-terminal domain-containing protein</fullName>
    </recommendedName>
</protein>
<dbReference type="AlphaFoldDB" id="A0A642URF3"/>
<feature type="region of interest" description="Disordered" evidence="1">
    <location>
        <begin position="465"/>
        <end position="522"/>
    </location>
</feature>
<evidence type="ECO:0008006" key="4">
    <source>
        <dbReference type="Google" id="ProtNLM"/>
    </source>
</evidence>
<sequence>MIAESYRDDFRFKAITNAEGEFGVVAFDHTLNPDADSTAAVRLLAITRDGKTMAASDGAVIKIGPSDQVPSSWKSYTIPKVKKITQLAFTPNGDELYILHNETLSKVKLSELASEPTAVKVANATDFQVAPNGDVGYLDSGSAYLKRGNEPPKEIAEDVFCVCFDQESKFCYISMANATAVMSTDGKKVSFDCESVTDLYPCALIALRPNVYFIAAQDDEDNDPVNVVADPSKIETDVEFLGPYGPVKWAPSYFSQSLDKYNPKKKFTLVSGTRTTDIYVIESTGDSVASLQWPIPSDDSCRASFPTTEDFEDTAVLGIAVDVSQSTRVVDDPWPGAEEDVKGAPIVHALLDDGRLISWWIVDKQAILEDGASLLNESVSSISSKASLSNNSQTTSENSINDESPATNTQPNPFAKSSASDNPFANNASNPFGKSSGGSFGGSFGGSSQKSENVFGSTGAFGSIADKKAESSNNEPKGASEDTGSTIGSQSQNDKAKASGGAFGSVGFGGKTSTTSSTSGGSAFGSSGFGNSGFGSSGFGQSKSGNSSASSAFGSSGFGQKSSSETKSAFSGFGGFATKDKPSSSSFASHARSQSPFANLSKTASSSPFGAVNSESKASPFGTMNAKGKSSSFGSLGGDASKSSPFGAVNSQKESKPSPFGAVKSDDTTHTSFGSSKTESEPSLFGKTSPSPFEGLQNKSKSSTPFGGTQEKTSSPLETSENGKDSPNSLFASLNISKDTQAFGASKSDTSTHSPSGDSSTTSPFMKNHNSNAAFGTKNETSHVEHGLFGQRESSSLPEKTEKSTDSGLQSESKDEANPTSQHNEKSSPFTSNNSQKPKSNLFEHIPISSALPDSIEEPETVPPSRAETVTPINNVDNFEGSSFVDRTEGESTSSSEFESEPEEELEQEYEQESEFEPELIDYREVFIARESPQIPIFNYFDGFTAPLAGGASRSEMDAKVAQQYREIIGFTKGHLKVSKDNAEKLAPLFAYHSPMTEYCPGEDDLEHTSAWALGNAPQLREIAVNRQQSVDDVLSELQLSESKVKRVLSQLEDTHLVRGQIDTMLKQLKHLLDQQEISKHRQLDFANEALRKKLQAKYDNVCQLESVVLEKLVPLKARTSGSEAEVVKRLYDLVYSLRAQIKQHAESILKLRQEVKDAQLENLKKSATDLIAAEAPPTIIGSSMKSRVQVAKVLRK</sequence>
<keyword evidence="3" id="KW-1185">Reference proteome</keyword>
<gene>
    <name evidence="2" type="ORF">DIURU_002037</name>
</gene>
<dbReference type="VEuPathDB" id="FungiDB:DIURU_002037"/>
<accession>A0A642URF3</accession>
<feature type="region of interest" description="Disordered" evidence="1">
    <location>
        <begin position="385"/>
        <end position="433"/>
    </location>
</feature>
<dbReference type="Proteomes" id="UP000449547">
    <property type="component" value="Unassembled WGS sequence"/>
</dbReference>
<reference evidence="2 3" key="1">
    <citation type="submission" date="2019-07" db="EMBL/GenBank/DDBJ databases">
        <title>Genome assembly of two rare yeast pathogens: Diutina rugosa and Trichomonascus ciferrii.</title>
        <authorList>
            <person name="Mixao V."/>
            <person name="Saus E."/>
            <person name="Hansen A."/>
            <person name="Lass-Flor C."/>
            <person name="Gabaldon T."/>
        </authorList>
    </citation>
    <scope>NUCLEOTIDE SEQUENCE [LARGE SCALE GENOMIC DNA]</scope>
    <source>
        <strain evidence="2 3">CBS 613</strain>
    </source>
</reference>
<evidence type="ECO:0000256" key="1">
    <source>
        <dbReference type="SAM" id="MobiDB-lite"/>
    </source>
</evidence>
<feature type="compositionally biased region" description="Polar residues" evidence="1">
    <location>
        <begin position="393"/>
        <end position="430"/>
    </location>
</feature>
<feature type="compositionally biased region" description="Polar residues" evidence="1">
    <location>
        <begin position="686"/>
        <end position="740"/>
    </location>
</feature>
<feature type="compositionally biased region" description="Polar residues" evidence="1">
    <location>
        <begin position="818"/>
        <end position="839"/>
    </location>
</feature>
<dbReference type="RefSeq" id="XP_034013170.1">
    <property type="nucleotide sequence ID" value="XM_034154645.1"/>
</dbReference>
<feature type="compositionally biased region" description="Gly residues" evidence="1">
    <location>
        <begin position="501"/>
        <end position="510"/>
    </location>
</feature>
<feature type="compositionally biased region" description="Polar residues" evidence="1">
    <location>
        <begin position="641"/>
        <end position="652"/>
    </location>
</feature>
<feature type="region of interest" description="Disordered" evidence="1">
    <location>
        <begin position="535"/>
        <end position="915"/>
    </location>
</feature>